<dbReference type="InterPro" id="IPR017907">
    <property type="entry name" value="Znf_RING_CS"/>
</dbReference>
<proteinExistence type="predicted"/>
<dbReference type="SUPFAM" id="SSF57850">
    <property type="entry name" value="RING/U-box"/>
    <property type="match status" value="1"/>
</dbReference>
<dbReference type="InterPro" id="IPR018957">
    <property type="entry name" value="Znf_C3HC4_RING-type"/>
</dbReference>
<sequence length="216" mass="23570">MRATRTPGPRVPCPLCGAVLAACSIRAHAGKRNCLERRFPELRRRRMEAAQRAKREYDRLYSQKKREAIAILAVQVVGQGVATPSLPFRPRDLPAAPPSPLSPRTRDSTPASSPTSSSSESGSVWHGPLIPSPTLVPPSPVQRQPGIIDVTGDEEETDAPEEPSPCPICMEAPTAPVTPFCCRHTMCAECISLHVGHAWAEEELPRCPFCRVILRV</sequence>
<evidence type="ECO:0000313" key="10">
    <source>
        <dbReference type="Proteomes" id="UP000434957"/>
    </source>
</evidence>
<dbReference type="GO" id="GO:0008270">
    <property type="term" value="F:zinc ion binding"/>
    <property type="evidence" value="ECO:0007669"/>
    <property type="project" value="UniProtKB-KW"/>
</dbReference>
<dbReference type="InterPro" id="IPR001841">
    <property type="entry name" value="Znf_RING"/>
</dbReference>
<dbReference type="AlphaFoldDB" id="A0A6A3KEN1"/>
<evidence type="ECO:0000256" key="5">
    <source>
        <dbReference type="SAM" id="MobiDB-lite"/>
    </source>
</evidence>
<keyword evidence="3" id="KW-0862">Zinc</keyword>
<gene>
    <name evidence="7" type="ORF">PR001_g18261</name>
    <name evidence="8" type="ORF">PR003_g8984</name>
</gene>
<evidence type="ECO:0000256" key="1">
    <source>
        <dbReference type="ARBA" id="ARBA00022723"/>
    </source>
</evidence>
<organism evidence="7 9">
    <name type="scientific">Phytophthora rubi</name>
    <dbReference type="NCBI Taxonomy" id="129364"/>
    <lineage>
        <taxon>Eukaryota</taxon>
        <taxon>Sar</taxon>
        <taxon>Stramenopiles</taxon>
        <taxon>Oomycota</taxon>
        <taxon>Peronosporomycetes</taxon>
        <taxon>Peronosporales</taxon>
        <taxon>Peronosporaceae</taxon>
        <taxon>Phytophthora</taxon>
    </lineage>
</organism>
<feature type="compositionally biased region" description="Pro residues" evidence="5">
    <location>
        <begin position="130"/>
        <end position="140"/>
    </location>
</feature>
<keyword evidence="10" id="KW-1185">Reference proteome</keyword>
<dbReference type="PROSITE" id="PS51257">
    <property type="entry name" value="PROKAR_LIPOPROTEIN"/>
    <property type="match status" value="1"/>
</dbReference>
<evidence type="ECO:0000259" key="6">
    <source>
        <dbReference type="PROSITE" id="PS50089"/>
    </source>
</evidence>
<keyword evidence="2 4" id="KW-0863">Zinc-finger</keyword>
<evidence type="ECO:0000256" key="4">
    <source>
        <dbReference type="PROSITE-ProRule" id="PRU00175"/>
    </source>
</evidence>
<evidence type="ECO:0000313" key="9">
    <source>
        <dbReference type="Proteomes" id="UP000429607"/>
    </source>
</evidence>
<feature type="region of interest" description="Disordered" evidence="5">
    <location>
        <begin position="84"/>
        <end position="146"/>
    </location>
</feature>
<dbReference type="Gene3D" id="3.30.40.10">
    <property type="entry name" value="Zinc/RING finger domain, C3HC4 (zinc finger)"/>
    <property type="match status" value="1"/>
</dbReference>
<dbReference type="EMBL" id="QXFT01000457">
    <property type="protein sequence ID" value="KAE9343448.1"/>
    <property type="molecule type" value="Genomic_DNA"/>
</dbReference>
<dbReference type="SMART" id="SM00184">
    <property type="entry name" value="RING"/>
    <property type="match status" value="1"/>
</dbReference>
<evidence type="ECO:0000256" key="2">
    <source>
        <dbReference type="ARBA" id="ARBA00022771"/>
    </source>
</evidence>
<feature type="compositionally biased region" description="Low complexity" evidence="5">
    <location>
        <begin position="108"/>
        <end position="123"/>
    </location>
</feature>
<feature type="domain" description="RING-type" evidence="6">
    <location>
        <begin position="166"/>
        <end position="211"/>
    </location>
</feature>
<evidence type="ECO:0000256" key="3">
    <source>
        <dbReference type="ARBA" id="ARBA00022833"/>
    </source>
</evidence>
<accession>A0A6A3KEN1</accession>
<reference evidence="7 9" key="1">
    <citation type="submission" date="2018-09" db="EMBL/GenBank/DDBJ databases">
        <title>Genomic investigation of the strawberry pathogen Phytophthora fragariae indicates pathogenicity is determined by transcriptional variation in three key races.</title>
        <authorList>
            <person name="Adams T.M."/>
            <person name="Armitage A.D."/>
            <person name="Sobczyk M.K."/>
            <person name="Bates H.J."/>
            <person name="Dunwell J.M."/>
            <person name="Nellist C.F."/>
            <person name="Harrison R.J."/>
        </authorList>
    </citation>
    <scope>NUCLEOTIDE SEQUENCE [LARGE SCALE GENOMIC DNA]</scope>
    <source>
        <strain evidence="7 9">SCRP249</strain>
        <strain evidence="8 10">SCRP333</strain>
    </source>
</reference>
<dbReference type="Proteomes" id="UP000429607">
    <property type="component" value="Unassembled WGS sequence"/>
</dbReference>
<dbReference type="PROSITE" id="PS00518">
    <property type="entry name" value="ZF_RING_1"/>
    <property type="match status" value="1"/>
</dbReference>
<evidence type="ECO:0000313" key="7">
    <source>
        <dbReference type="EMBL" id="KAE9002394.1"/>
    </source>
</evidence>
<dbReference type="EMBL" id="QXFV01001592">
    <property type="protein sequence ID" value="KAE9002394.1"/>
    <property type="molecule type" value="Genomic_DNA"/>
</dbReference>
<dbReference type="InterPro" id="IPR013083">
    <property type="entry name" value="Znf_RING/FYVE/PHD"/>
</dbReference>
<name>A0A6A3KEN1_9STRA</name>
<keyword evidence="1" id="KW-0479">Metal-binding</keyword>
<comment type="caution">
    <text evidence="7">The sequence shown here is derived from an EMBL/GenBank/DDBJ whole genome shotgun (WGS) entry which is preliminary data.</text>
</comment>
<dbReference type="Pfam" id="PF00097">
    <property type="entry name" value="zf-C3HC4"/>
    <property type="match status" value="1"/>
</dbReference>
<dbReference type="PROSITE" id="PS50089">
    <property type="entry name" value="ZF_RING_2"/>
    <property type="match status" value="1"/>
</dbReference>
<protein>
    <recommendedName>
        <fullName evidence="6">RING-type domain-containing protein</fullName>
    </recommendedName>
</protein>
<evidence type="ECO:0000313" key="8">
    <source>
        <dbReference type="EMBL" id="KAE9343448.1"/>
    </source>
</evidence>
<dbReference type="Proteomes" id="UP000434957">
    <property type="component" value="Unassembled WGS sequence"/>
</dbReference>